<reference evidence="11" key="1">
    <citation type="submission" date="2016-08" db="EMBL/GenBank/DDBJ databases">
        <title>Complete genome sequence of the organohalide-respiring Epsilonproteobacterium Sulfurospirillum halorespirans.</title>
        <authorList>
            <person name="Goris T."/>
            <person name="Zimmermann J."/>
            <person name="Schenz B."/>
            <person name="Lemos M."/>
            <person name="Hackermueller J."/>
            <person name="Diekert G."/>
        </authorList>
    </citation>
    <scope>NUCLEOTIDE SEQUENCE [LARGE SCALE GENOMIC DNA]</scope>
    <source>
        <strain>DSM 13726</strain>
        <strain evidence="11">PCE-M2</strain>
    </source>
</reference>
<feature type="domain" description="MotA/TolQ/ExbB proton channel" evidence="9">
    <location>
        <begin position="101"/>
        <end position="201"/>
    </location>
</feature>
<sequence>MKRIKVLKAYLIIWLFILYIVYTNAELLTVFFMATVIFSTSILGLLIVGTLYQIVSGYGIMMLGGTFGALAYKKTGYEFYIKSIDSLLPANIAHMLITRKSQQQMLFTQDESRNIIDWLDSKFRKQKSYINFFINTSMLIGLLGTFVGLVEAIDNMGQIILGLNGDIDIKQIMQDFSGPLSGMAIGFGASLFGVVSAVILGINGYILFRSQDTLISGVEDWLKNRIIDIAPEALGQATTGSTVALPEQRRSFIDLFLEQMTSFTQEVSKLTQSNENFHVMAQTLSSIKNVMEEQHQTLQTITHQQRGYEEKFDHLVTHIIQRDKTLEVHYDQEVVINTQQTELLTQHASSLQTISRTLEDTSHKIDVQQTTTQSLVTLNEQILHVNEETHQRSFVAVAELKDSMSHESEKVIQTLTQNESKLGQMIERVVETNHQLSEIFTHVSASAQTLSLIATTQNSQFDESVRAYAQMQHQLDTLDVTLHEEIKYVELFTHQSREDSHQMILNQENAYHLFEGIHSSIEQTQQTLARVGEIQETFKLESLNASSDLRGAIGEVEHAISRNKQSLESLLVAHEAFHASYVETQKESHETQKNSMVQEKELLDTVVSNLLALEQTAQLSLAQNKAFEETYFIQSAESARNMIAQLSQKIESTQHHVVLMEQSLKNIEDIIARLDQQNTLHGPSVADEIKGFFGSLFTKNQ</sequence>
<evidence type="ECO:0000256" key="6">
    <source>
        <dbReference type="RuleBase" id="RU004057"/>
    </source>
</evidence>
<evidence type="ECO:0000256" key="7">
    <source>
        <dbReference type="SAM" id="Coils"/>
    </source>
</evidence>
<evidence type="ECO:0000256" key="4">
    <source>
        <dbReference type="ARBA" id="ARBA00022989"/>
    </source>
</evidence>
<organism evidence="10 11">
    <name type="scientific">Sulfurospirillum halorespirans DSM 13726</name>
    <dbReference type="NCBI Taxonomy" id="1193502"/>
    <lineage>
        <taxon>Bacteria</taxon>
        <taxon>Pseudomonadati</taxon>
        <taxon>Campylobacterota</taxon>
        <taxon>Epsilonproteobacteria</taxon>
        <taxon>Campylobacterales</taxon>
        <taxon>Sulfurospirillaceae</taxon>
        <taxon>Sulfurospirillum</taxon>
    </lineage>
</organism>
<dbReference type="InterPro" id="IPR002898">
    <property type="entry name" value="MotA_ExbB_proton_chnl"/>
</dbReference>
<dbReference type="RefSeq" id="WP_069478898.1">
    <property type="nucleotide sequence ID" value="NZ_CP017111.1"/>
</dbReference>
<proteinExistence type="inferred from homology"/>
<keyword evidence="7" id="KW-0175">Coiled coil</keyword>
<evidence type="ECO:0000313" key="11">
    <source>
        <dbReference type="Proteomes" id="UP000094609"/>
    </source>
</evidence>
<evidence type="ECO:0000256" key="3">
    <source>
        <dbReference type="ARBA" id="ARBA00022692"/>
    </source>
</evidence>
<dbReference type="EMBL" id="CP017111">
    <property type="protein sequence ID" value="AOO66357.1"/>
    <property type="molecule type" value="Genomic_DNA"/>
</dbReference>
<gene>
    <name evidence="10" type="ORF">SHALO_2598</name>
</gene>
<feature type="transmembrane region" description="Helical" evidence="8">
    <location>
        <begin position="7"/>
        <end position="25"/>
    </location>
</feature>
<dbReference type="GO" id="GO:0015031">
    <property type="term" value="P:protein transport"/>
    <property type="evidence" value="ECO:0007669"/>
    <property type="project" value="UniProtKB-KW"/>
</dbReference>
<keyword evidence="3 8" id="KW-0812">Transmembrane</keyword>
<keyword evidence="11" id="KW-1185">Reference proteome</keyword>
<feature type="coiled-coil region" evidence="7">
    <location>
        <begin position="636"/>
        <end position="677"/>
    </location>
</feature>
<dbReference type="AlphaFoldDB" id="A0A1D7TMY5"/>
<dbReference type="GO" id="GO:0005886">
    <property type="term" value="C:plasma membrane"/>
    <property type="evidence" value="ECO:0007669"/>
    <property type="project" value="UniProtKB-SubCell"/>
</dbReference>
<accession>A0A1D7TMY5</accession>
<name>A0A1D7TMY5_9BACT</name>
<evidence type="ECO:0000259" key="9">
    <source>
        <dbReference type="Pfam" id="PF01618"/>
    </source>
</evidence>
<keyword evidence="5 8" id="KW-0472">Membrane</keyword>
<feature type="transmembrane region" description="Helical" evidence="8">
    <location>
        <begin position="183"/>
        <end position="208"/>
    </location>
</feature>
<dbReference type="STRING" id="1193502.SHALO_2598"/>
<dbReference type="Proteomes" id="UP000094609">
    <property type="component" value="Chromosome"/>
</dbReference>
<evidence type="ECO:0000256" key="8">
    <source>
        <dbReference type="SAM" id="Phobius"/>
    </source>
</evidence>
<keyword evidence="6" id="KW-0653">Protein transport</keyword>
<evidence type="ECO:0000256" key="1">
    <source>
        <dbReference type="ARBA" id="ARBA00004429"/>
    </source>
</evidence>
<keyword evidence="2" id="KW-1003">Cell membrane</keyword>
<evidence type="ECO:0000313" key="10">
    <source>
        <dbReference type="EMBL" id="AOO66357.1"/>
    </source>
</evidence>
<comment type="subcellular location">
    <subcellularLocation>
        <location evidence="1">Cell inner membrane</location>
        <topology evidence="1">Multi-pass membrane protein</topology>
    </subcellularLocation>
    <subcellularLocation>
        <location evidence="6">Membrane</location>
        <topology evidence="6">Multi-pass membrane protein</topology>
    </subcellularLocation>
</comment>
<dbReference type="PATRIC" id="fig|1193502.14.peg.2631"/>
<evidence type="ECO:0000256" key="2">
    <source>
        <dbReference type="ARBA" id="ARBA00022475"/>
    </source>
</evidence>
<dbReference type="Pfam" id="PF01618">
    <property type="entry name" value="MotA_ExbB"/>
    <property type="match status" value="1"/>
</dbReference>
<comment type="similarity">
    <text evidence="6">Belongs to the exbB/tolQ family.</text>
</comment>
<evidence type="ECO:0000256" key="5">
    <source>
        <dbReference type="ARBA" id="ARBA00023136"/>
    </source>
</evidence>
<keyword evidence="6" id="KW-0813">Transport</keyword>
<keyword evidence="4 8" id="KW-1133">Transmembrane helix</keyword>
<feature type="transmembrane region" description="Helical" evidence="8">
    <location>
        <begin position="132"/>
        <end position="153"/>
    </location>
</feature>
<dbReference type="KEGG" id="shal:SHALO_2598"/>
<protein>
    <recommendedName>
        <fullName evidence="9">MotA/TolQ/ExbB proton channel domain-containing protein</fullName>
    </recommendedName>
</protein>